<reference evidence="1" key="1">
    <citation type="journal article" date="2014" name="Int. J. Syst. Evol. Microbiol.">
        <title>Complete genome sequence of Corynebacterium casei LMG S-19264T (=DSM 44701T), isolated from a smear-ripened cheese.</title>
        <authorList>
            <consortium name="US DOE Joint Genome Institute (JGI-PGF)"/>
            <person name="Walter F."/>
            <person name="Albersmeier A."/>
            <person name="Kalinowski J."/>
            <person name="Ruckert C."/>
        </authorList>
    </citation>
    <scope>NUCLEOTIDE SEQUENCE</scope>
    <source>
        <strain evidence="1">JCM 13583</strain>
    </source>
</reference>
<protein>
    <submittedName>
        <fullName evidence="1">Uncharacterized protein</fullName>
    </submittedName>
</protein>
<reference evidence="1" key="2">
    <citation type="submission" date="2022-09" db="EMBL/GenBank/DDBJ databases">
        <authorList>
            <person name="Sun Q."/>
            <person name="Ohkuma M."/>
        </authorList>
    </citation>
    <scope>NUCLEOTIDE SEQUENCE</scope>
    <source>
        <strain evidence="1">JCM 13583</strain>
    </source>
</reference>
<comment type="caution">
    <text evidence="1">The sequence shown here is derived from an EMBL/GenBank/DDBJ whole genome shotgun (WGS) entry which is preliminary data.</text>
</comment>
<accession>A0AA37BS52</accession>
<evidence type="ECO:0000313" key="2">
    <source>
        <dbReference type="Proteomes" id="UP000632195"/>
    </source>
</evidence>
<keyword evidence="2" id="KW-1185">Reference proteome</keyword>
<proteinExistence type="predicted"/>
<dbReference type="AlphaFoldDB" id="A0AA37BS52"/>
<evidence type="ECO:0000313" key="1">
    <source>
        <dbReference type="EMBL" id="GGM73788.1"/>
    </source>
</evidence>
<gene>
    <name evidence="1" type="ORF">GCM10007108_09680</name>
</gene>
<dbReference type="Proteomes" id="UP000632195">
    <property type="component" value="Unassembled WGS sequence"/>
</dbReference>
<sequence length="63" mass="6982">MFLTHPATSQWADPDGGPLYPVARTFRSFTITAPTFLRTQFDLDAAKKAILMKYVSQSGCNSI</sequence>
<name>A0AA37BS52_9ARCH</name>
<organism evidence="1 2">
    <name type="scientific">Thermogymnomonas acidicola</name>
    <dbReference type="NCBI Taxonomy" id="399579"/>
    <lineage>
        <taxon>Archaea</taxon>
        <taxon>Methanobacteriati</taxon>
        <taxon>Thermoplasmatota</taxon>
        <taxon>Thermoplasmata</taxon>
        <taxon>Thermoplasmatales</taxon>
        <taxon>Thermogymnomonas</taxon>
    </lineage>
</organism>
<dbReference type="EMBL" id="BMNY01000001">
    <property type="protein sequence ID" value="GGM73788.1"/>
    <property type="molecule type" value="Genomic_DNA"/>
</dbReference>